<evidence type="ECO:0000256" key="10">
    <source>
        <dbReference type="ARBA" id="ARBA00023049"/>
    </source>
</evidence>
<dbReference type="GO" id="GO:0046872">
    <property type="term" value="F:metal ion binding"/>
    <property type="evidence" value="ECO:0007669"/>
    <property type="project" value="UniProtKB-KW"/>
</dbReference>
<dbReference type="GeneID" id="303561137"/>
<evidence type="ECO:0000256" key="12">
    <source>
        <dbReference type="SAM" id="Phobius"/>
    </source>
</evidence>
<dbReference type="Proteomes" id="UP001055437">
    <property type="component" value="Chromosome"/>
</dbReference>
<dbReference type="PANTHER" id="PTHR39188:SF3">
    <property type="entry name" value="STAGE IV SPORULATION PROTEIN FB"/>
    <property type="match status" value="1"/>
</dbReference>
<feature type="transmembrane region" description="Helical" evidence="12">
    <location>
        <begin position="76"/>
        <end position="98"/>
    </location>
</feature>
<evidence type="ECO:0000256" key="5">
    <source>
        <dbReference type="ARBA" id="ARBA00022692"/>
    </source>
</evidence>
<evidence type="ECO:0000256" key="8">
    <source>
        <dbReference type="ARBA" id="ARBA00022833"/>
    </source>
</evidence>
<reference evidence="15" key="2">
    <citation type="submission" date="2022-06" db="EMBL/GenBank/DDBJ databases">
        <authorList>
            <person name="Holder M.E."/>
            <person name="Ajami N.J."/>
            <person name="Petrosino J.F."/>
        </authorList>
    </citation>
    <scope>NUCLEOTIDE SEQUENCE</scope>
    <source>
        <strain evidence="15">RMA 8861</strain>
    </source>
</reference>
<keyword evidence="11 12" id="KW-0472">Membrane</keyword>
<evidence type="ECO:0000313" key="17">
    <source>
        <dbReference type="Proteomes" id="UP001055437"/>
    </source>
</evidence>
<evidence type="ECO:0000256" key="4">
    <source>
        <dbReference type="ARBA" id="ARBA00022670"/>
    </source>
</evidence>
<organism evidence="14 16">
    <name type="scientific">Clostridium septicum</name>
    <dbReference type="NCBI Taxonomy" id="1504"/>
    <lineage>
        <taxon>Bacteria</taxon>
        <taxon>Bacillati</taxon>
        <taxon>Bacillota</taxon>
        <taxon>Clostridia</taxon>
        <taxon>Eubacteriales</taxon>
        <taxon>Clostridiaceae</taxon>
        <taxon>Clostridium</taxon>
    </lineage>
</organism>
<keyword evidence="4 15" id="KW-0645">Protease</keyword>
<evidence type="ECO:0000256" key="3">
    <source>
        <dbReference type="ARBA" id="ARBA00007931"/>
    </source>
</evidence>
<feature type="transmembrane region" description="Helical" evidence="12">
    <location>
        <begin position="12"/>
        <end position="34"/>
    </location>
</feature>
<name>A0A9N7JMP1_CLOSE</name>
<accession>A0A9N7JMP1</accession>
<evidence type="ECO:0000313" key="16">
    <source>
        <dbReference type="Proteomes" id="UP000280586"/>
    </source>
</evidence>
<dbReference type="EMBL" id="CP099799">
    <property type="protein sequence ID" value="USS01414.1"/>
    <property type="molecule type" value="Genomic_DNA"/>
</dbReference>
<dbReference type="GO" id="GO:0006508">
    <property type="term" value="P:proteolysis"/>
    <property type="evidence" value="ECO:0007669"/>
    <property type="project" value="UniProtKB-KW"/>
</dbReference>
<evidence type="ECO:0000256" key="2">
    <source>
        <dbReference type="ARBA" id="ARBA00004141"/>
    </source>
</evidence>
<dbReference type="GO" id="GO:0008237">
    <property type="term" value="F:metallopeptidase activity"/>
    <property type="evidence" value="ECO:0007669"/>
    <property type="project" value="UniProtKB-KW"/>
</dbReference>
<feature type="transmembrane region" description="Helical" evidence="12">
    <location>
        <begin position="40"/>
        <end position="64"/>
    </location>
</feature>
<keyword evidence="17" id="KW-1185">Reference proteome</keyword>
<comment type="subcellular location">
    <subcellularLocation>
        <location evidence="2">Membrane</location>
        <topology evidence="2">Multi-pass membrane protein</topology>
    </subcellularLocation>
</comment>
<dbReference type="OrthoDB" id="166377at2"/>
<evidence type="ECO:0000256" key="6">
    <source>
        <dbReference type="ARBA" id="ARBA00022723"/>
    </source>
</evidence>
<dbReference type="GO" id="GO:0016020">
    <property type="term" value="C:membrane"/>
    <property type="evidence" value="ECO:0007669"/>
    <property type="project" value="UniProtKB-SubCell"/>
</dbReference>
<dbReference type="InterPro" id="IPR008915">
    <property type="entry name" value="Peptidase_M50"/>
</dbReference>
<feature type="transmembrane region" description="Helical" evidence="12">
    <location>
        <begin position="174"/>
        <end position="190"/>
    </location>
</feature>
<dbReference type="Pfam" id="PF02163">
    <property type="entry name" value="Peptidase_M50"/>
    <property type="match status" value="1"/>
</dbReference>
<sequence>MKKEAKIFLAEIVLIMLICTSSEVFLSAFLWVILHEISHITLACMFGCKFYNIELHIFGVRAELGDLEILTDIKRMLIYLAGPLFNFIMFIIFSIISLRYSSPWIIASLNLNLGLAIFNLLPAYPLDGSRIYEILISKKILYKQAQKIIRLTSYCIAISFVCISLLLFISIHKLNLSMFIAACIIIYITRSEQRSTMYITMGNMVKKRKKLIKNKYIENKTVSVYYKNYLVNVLGLVDRNKFNTFYVLDDDMNLLYILQENELIDALKFYGNITLEEYKDIRLQKH</sequence>
<evidence type="ECO:0000256" key="11">
    <source>
        <dbReference type="ARBA" id="ARBA00023136"/>
    </source>
</evidence>
<keyword evidence="9 12" id="KW-1133">Transmembrane helix</keyword>
<dbReference type="EMBL" id="CP023671">
    <property type="protein sequence ID" value="AYE34820.1"/>
    <property type="molecule type" value="Genomic_DNA"/>
</dbReference>
<keyword evidence="6" id="KW-0479">Metal-binding</keyword>
<dbReference type="PANTHER" id="PTHR39188">
    <property type="entry name" value="MEMBRANE-ASSOCIATED ZINC METALLOPROTEASE M50B"/>
    <property type="match status" value="1"/>
</dbReference>
<feature type="transmembrane region" description="Helical" evidence="12">
    <location>
        <begin position="148"/>
        <end position="168"/>
    </location>
</feature>
<keyword evidence="10" id="KW-0482">Metalloprotease</keyword>
<comment type="cofactor">
    <cofactor evidence="1">
        <name>Zn(2+)</name>
        <dbReference type="ChEBI" id="CHEBI:29105"/>
    </cofactor>
</comment>
<dbReference type="KEGG" id="csep:CP523_10630"/>
<keyword evidence="8" id="KW-0862">Zinc</keyword>
<evidence type="ECO:0000313" key="15">
    <source>
        <dbReference type="EMBL" id="USS01414.1"/>
    </source>
</evidence>
<proteinExistence type="inferred from homology"/>
<evidence type="ECO:0000256" key="7">
    <source>
        <dbReference type="ARBA" id="ARBA00022801"/>
    </source>
</evidence>
<comment type="similarity">
    <text evidence="3">Belongs to the peptidase M50B family.</text>
</comment>
<evidence type="ECO:0000313" key="14">
    <source>
        <dbReference type="EMBL" id="AYE34820.1"/>
    </source>
</evidence>
<feature type="domain" description="Peptidase M50" evidence="13">
    <location>
        <begin position="110"/>
        <end position="158"/>
    </location>
</feature>
<protein>
    <submittedName>
        <fullName evidence="14">Peptidase M50</fullName>
    </submittedName>
    <submittedName>
        <fullName evidence="15">Site-2 protease family protein</fullName>
    </submittedName>
</protein>
<dbReference type="Proteomes" id="UP000280586">
    <property type="component" value="Chromosome"/>
</dbReference>
<reference evidence="14 16" key="1">
    <citation type="submission" date="2017-09" db="EMBL/GenBank/DDBJ databases">
        <authorList>
            <person name="Thomas P."/>
            <person name="Seyboldt C."/>
        </authorList>
    </citation>
    <scope>NUCLEOTIDE SEQUENCE [LARGE SCALE GENOMIC DNA]</scope>
    <source>
        <strain evidence="14 16">DSM 7534</strain>
    </source>
</reference>
<evidence type="ECO:0000256" key="1">
    <source>
        <dbReference type="ARBA" id="ARBA00001947"/>
    </source>
</evidence>
<evidence type="ECO:0000256" key="9">
    <source>
        <dbReference type="ARBA" id="ARBA00022989"/>
    </source>
</evidence>
<feature type="transmembrane region" description="Helical" evidence="12">
    <location>
        <begin position="104"/>
        <end position="127"/>
    </location>
</feature>
<keyword evidence="5 12" id="KW-0812">Transmembrane</keyword>
<evidence type="ECO:0000259" key="13">
    <source>
        <dbReference type="Pfam" id="PF02163"/>
    </source>
</evidence>
<dbReference type="AlphaFoldDB" id="A0A9N7JMP1"/>
<keyword evidence="7" id="KW-0378">Hydrolase</keyword>
<gene>
    <name evidence="14" type="ORF">CP523_10630</name>
    <name evidence="15" type="ORF">NH397_02975</name>
</gene>
<dbReference type="RefSeq" id="WP_066674161.1">
    <property type="nucleotide sequence ID" value="NZ_CABMIZ010000004.1"/>
</dbReference>